<comment type="domain">
    <text evidence="10">The N-terminal domain has structural similarity with S-adenosyl-L-methionine-dependent methyltransferases, but does not bind S-adenosyl-L-methionine. It is required for correct assembly of the 2 Fe-S clusters.</text>
</comment>
<dbReference type="Pfam" id="PF16803">
    <property type="entry name" value="DRE2_N"/>
    <property type="match status" value="1"/>
</dbReference>
<dbReference type="Pfam" id="PF05093">
    <property type="entry name" value="CIAPIN1"/>
    <property type="match status" value="1"/>
</dbReference>
<evidence type="ECO:0000313" key="13">
    <source>
        <dbReference type="EMBL" id="OQD78715.1"/>
    </source>
</evidence>
<feature type="domain" description="Fe-S cluster assembly protein Dre2 N-terminal" evidence="12">
    <location>
        <begin position="27"/>
        <end position="154"/>
    </location>
</feature>
<dbReference type="OrthoDB" id="311633at2759"/>
<dbReference type="Proteomes" id="UP000191522">
    <property type="component" value="Unassembled WGS sequence"/>
</dbReference>
<dbReference type="InterPro" id="IPR031838">
    <property type="entry name" value="Dre2_N"/>
</dbReference>
<dbReference type="HAMAP" id="MF_03115">
    <property type="entry name" value="Anamorsin"/>
    <property type="match status" value="1"/>
</dbReference>
<feature type="region of interest" description="Fe-S binding site A" evidence="10">
    <location>
        <begin position="211"/>
        <end position="227"/>
    </location>
</feature>
<feature type="binding site" evidence="10">
    <location>
        <position position="211"/>
    </location>
    <ligand>
        <name>[2Fe-2S] cluster</name>
        <dbReference type="ChEBI" id="CHEBI:190135"/>
    </ligand>
</feature>
<reference evidence="14" key="1">
    <citation type="journal article" date="2017" name="Nat. Microbiol.">
        <title>Global analysis of biosynthetic gene clusters reveals vast potential of secondary metabolite production in Penicillium species.</title>
        <authorList>
            <person name="Nielsen J.C."/>
            <person name="Grijseels S."/>
            <person name="Prigent S."/>
            <person name="Ji B."/>
            <person name="Dainat J."/>
            <person name="Nielsen K.F."/>
            <person name="Frisvad J.C."/>
            <person name="Workman M."/>
            <person name="Nielsen J."/>
        </authorList>
    </citation>
    <scope>NUCLEOTIDE SEQUENCE [LARGE SCALE GENOMIC DNA]</scope>
    <source>
        <strain evidence="14">IBT 11843</strain>
    </source>
</reference>
<sequence length="309" mass="33537">MAPSFVTIDTSDDIDMAPPPKPVDAPRTLLLAPPSIATHEEKLRAVFTTFDRRSTDLQMLDRLSAGFVSLPTNTYDIVLVLTDSDGSRRTEALALLTRDVYTVLVPAMKAGAKLQTQDKPLDTSEAMEAVLAGLVQTASGFEKPNYEQASAVPLSFGKKKKTAPPAIPAVGFSDDFNGNNHDWDDNDELINEDSLLDGEDLTRPIMPPPECQPKTGRRRRACKDCTCGLADRLEAEDKERRANADKSLNVMKLGTDDLNELDFTVQGKTGSCGSCALGDAFRCDGCPYMGLPAFKPGQEVQILNDVAQL</sequence>
<dbReference type="STRING" id="69771.A0A1V6PNW4"/>
<comment type="subcellular location">
    <subcellularLocation>
        <location evidence="10">Cytoplasm</location>
    </subcellularLocation>
    <subcellularLocation>
        <location evidence="10">Mitochondrion intermembrane space</location>
    </subcellularLocation>
</comment>
<comment type="caution">
    <text evidence="13">The sequence shown here is derived from an EMBL/GenBank/DDBJ whole genome shotgun (WGS) entry which is preliminary data.</text>
</comment>
<evidence type="ECO:0000256" key="10">
    <source>
        <dbReference type="HAMAP-Rule" id="MF_03115"/>
    </source>
</evidence>
<feature type="domain" description="Anamorsin C-terminal" evidence="11">
    <location>
        <begin position="206"/>
        <end position="302"/>
    </location>
</feature>
<dbReference type="GO" id="GO:0005758">
    <property type="term" value="C:mitochondrial intermembrane space"/>
    <property type="evidence" value="ECO:0007669"/>
    <property type="project" value="UniProtKB-SubCell"/>
</dbReference>
<comment type="caution">
    <text evidence="10">Lacks conserved residue(s) required for the propagation of feature annotation.</text>
</comment>
<protein>
    <submittedName>
        <fullName evidence="13">Uncharacterized protein</fullName>
    </submittedName>
</protein>
<proteinExistence type="inferred from homology"/>
<keyword evidence="4 10" id="KW-0963">Cytoplasm</keyword>
<gene>
    <name evidence="13" type="ORF">PENDEC_c001G02951</name>
</gene>
<comment type="domain">
    <text evidence="10">The C-terminal domain binds 2 Fe-S clusters but is otherwise mostly in an intrinsically disordered conformation.</text>
</comment>
<dbReference type="GO" id="GO:0016226">
    <property type="term" value="P:iron-sulfur cluster assembly"/>
    <property type="evidence" value="ECO:0007669"/>
    <property type="project" value="UniProtKB-UniRule"/>
</dbReference>
<dbReference type="GO" id="GO:0009055">
    <property type="term" value="F:electron transfer activity"/>
    <property type="evidence" value="ECO:0007669"/>
    <property type="project" value="UniProtKB-UniRule"/>
</dbReference>
<keyword evidence="8 10" id="KW-0411">Iron-sulfur</keyword>
<name>A0A1V6PNW4_PENDC</name>
<feature type="binding site" evidence="10">
    <location>
        <position position="222"/>
    </location>
    <ligand>
        <name>[2Fe-2S] cluster</name>
        <dbReference type="ChEBI" id="CHEBI:190135"/>
    </ligand>
</feature>
<evidence type="ECO:0000256" key="3">
    <source>
        <dbReference type="ARBA" id="ARBA00022485"/>
    </source>
</evidence>
<keyword evidence="6 10" id="KW-0479">Metal-binding</keyword>
<evidence type="ECO:0000259" key="11">
    <source>
        <dbReference type="Pfam" id="PF05093"/>
    </source>
</evidence>
<dbReference type="EMBL" id="MDYL01000001">
    <property type="protein sequence ID" value="OQD78715.1"/>
    <property type="molecule type" value="Genomic_DNA"/>
</dbReference>
<dbReference type="Gene3D" id="3.40.50.11000">
    <property type="entry name" value="Fe-S cluster assembly protein Dre2, N-terminal domain"/>
    <property type="match status" value="1"/>
</dbReference>
<dbReference type="PANTHER" id="PTHR13273:SF14">
    <property type="entry name" value="ANAMORSIN"/>
    <property type="match status" value="1"/>
</dbReference>
<keyword evidence="7 10" id="KW-0408">Iron</keyword>
<dbReference type="OMA" id="DFVMPVT"/>
<comment type="domain">
    <text evidence="10">The twin Cx2C motifs are involved in the recognition by the mitochondrial MIA40-ERV1 disulfide relay system. The formation of 2 disulfide bonds in the Cx2C motifs through dithiol/disulfide exchange reactions effectively traps the protein in the mitochondrial intermembrane space.</text>
</comment>
<evidence type="ECO:0000256" key="8">
    <source>
        <dbReference type="ARBA" id="ARBA00023014"/>
    </source>
</evidence>
<feature type="binding site" evidence="10">
    <location>
        <position position="227"/>
    </location>
    <ligand>
        <name>[2Fe-2S] cluster</name>
        <dbReference type="ChEBI" id="CHEBI:190135"/>
    </ligand>
</feature>
<dbReference type="GO" id="GO:0046872">
    <property type="term" value="F:metal ion binding"/>
    <property type="evidence" value="ECO:0007669"/>
    <property type="project" value="UniProtKB-KW"/>
</dbReference>
<evidence type="ECO:0000256" key="2">
    <source>
        <dbReference type="ARBA" id="ARBA00008169"/>
    </source>
</evidence>
<organism evidence="13 14">
    <name type="scientific">Penicillium decumbens</name>
    <dbReference type="NCBI Taxonomy" id="69771"/>
    <lineage>
        <taxon>Eukaryota</taxon>
        <taxon>Fungi</taxon>
        <taxon>Dikarya</taxon>
        <taxon>Ascomycota</taxon>
        <taxon>Pezizomycotina</taxon>
        <taxon>Eurotiomycetes</taxon>
        <taxon>Eurotiomycetidae</taxon>
        <taxon>Eurotiales</taxon>
        <taxon>Aspergillaceae</taxon>
        <taxon>Penicillium</taxon>
    </lineage>
</organism>
<evidence type="ECO:0000256" key="9">
    <source>
        <dbReference type="ARBA" id="ARBA00023128"/>
    </source>
</evidence>
<comment type="cofactor">
    <cofactor evidence="10">
        <name>[2Fe-2S] cluster</name>
        <dbReference type="ChEBI" id="CHEBI:190135"/>
    </cofactor>
</comment>
<evidence type="ECO:0000256" key="5">
    <source>
        <dbReference type="ARBA" id="ARBA00022714"/>
    </source>
</evidence>
<comment type="similarity">
    <text evidence="2 10">Belongs to the anamorsin family.</text>
</comment>
<feature type="binding site" evidence="10">
    <location>
        <position position="275"/>
    </location>
    <ligand>
        <name>[4Fe-4S] cluster</name>
        <dbReference type="ChEBI" id="CHEBI:49883"/>
    </ligand>
</feature>
<dbReference type="GO" id="GO:0051537">
    <property type="term" value="F:2 iron, 2 sulfur cluster binding"/>
    <property type="evidence" value="ECO:0007669"/>
    <property type="project" value="UniProtKB-UniRule"/>
</dbReference>
<dbReference type="InterPro" id="IPR046408">
    <property type="entry name" value="CIAPIN1"/>
</dbReference>
<dbReference type="PANTHER" id="PTHR13273">
    <property type="entry name" value="ANAMORSIN"/>
    <property type="match status" value="1"/>
</dbReference>
<dbReference type="GO" id="GO:0051539">
    <property type="term" value="F:4 iron, 4 sulfur cluster binding"/>
    <property type="evidence" value="ECO:0007669"/>
    <property type="project" value="UniProtKB-KW"/>
</dbReference>
<comment type="cofactor">
    <cofactor evidence="1 10">
        <name>[4Fe-4S] cluster</name>
        <dbReference type="ChEBI" id="CHEBI:49883"/>
    </cofactor>
</comment>
<keyword evidence="14" id="KW-1185">Reference proteome</keyword>
<feature type="binding site" evidence="10">
    <location>
        <position position="286"/>
    </location>
    <ligand>
        <name>[4Fe-4S] cluster</name>
        <dbReference type="ChEBI" id="CHEBI:49883"/>
    </ligand>
</feature>
<evidence type="ECO:0000259" key="12">
    <source>
        <dbReference type="Pfam" id="PF16803"/>
    </source>
</evidence>
<feature type="region of interest" description="Fe-S binding site B" evidence="10">
    <location>
        <begin position="272"/>
        <end position="286"/>
    </location>
</feature>
<feature type="short sequence motif" description="Cx2C motif 2" evidence="10">
    <location>
        <begin position="283"/>
        <end position="286"/>
    </location>
</feature>
<dbReference type="AlphaFoldDB" id="A0A1V6PNW4"/>
<evidence type="ECO:0000256" key="6">
    <source>
        <dbReference type="ARBA" id="ARBA00022723"/>
    </source>
</evidence>
<feature type="binding site" evidence="10">
    <location>
        <position position="225"/>
    </location>
    <ligand>
        <name>[2Fe-2S] cluster</name>
        <dbReference type="ChEBI" id="CHEBI:190135"/>
    </ligand>
</feature>
<dbReference type="InterPro" id="IPR007785">
    <property type="entry name" value="Anamorsin"/>
</dbReference>
<keyword evidence="9 10" id="KW-0496">Mitochondrion</keyword>
<evidence type="ECO:0000256" key="4">
    <source>
        <dbReference type="ARBA" id="ARBA00022490"/>
    </source>
</evidence>
<evidence type="ECO:0000256" key="1">
    <source>
        <dbReference type="ARBA" id="ARBA00001966"/>
    </source>
</evidence>
<feature type="short sequence motif" description="Cx2C motif 1" evidence="10">
    <location>
        <begin position="272"/>
        <end position="275"/>
    </location>
</feature>
<feature type="binding site" evidence="10">
    <location>
        <position position="283"/>
    </location>
    <ligand>
        <name>[4Fe-4S] cluster</name>
        <dbReference type="ChEBI" id="CHEBI:49883"/>
    </ligand>
</feature>
<keyword evidence="3 10" id="KW-0004">4Fe-4S</keyword>
<keyword evidence="5 10" id="KW-0001">2Fe-2S</keyword>
<evidence type="ECO:0000313" key="14">
    <source>
        <dbReference type="Proteomes" id="UP000191522"/>
    </source>
</evidence>
<feature type="binding site" evidence="10">
    <location>
        <position position="272"/>
    </location>
    <ligand>
        <name>[4Fe-4S] cluster</name>
        <dbReference type="ChEBI" id="CHEBI:49883"/>
    </ligand>
</feature>
<accession>A0A1V6PNW4</accession>
<evidence type="ECO:0000256" key="7">
    <source>
        <dbReference type="ARBA" id="ARBA00023004"/>
    </source>
</evidence>